<dbReference type="EMBL" id="MHUZ01000012">
    <property type="protein sequence ID" value="OHA85951.1"/>
    <property type="molecule type" value="Genomic_DNA"/>
</dbReference>
<dbReference type="Gene3D" id="3.90.190.20">
    <property type="entry name" value="Mur ligase, C-terminal domain"/>
    <property type="match status" value="1"/>
</dbReference>
<organism evidence="5 6">
    <name type="scientific">Candidatus Yonathbacteria bacterium RIFOXYD1_FULL_52_36</name>
    <dbReference type="NCBI Taxonomy" id="1802730"/>
    <lineage>
        <taxon>Bacteria</taxon>
        <taxon>Candidatus Yonathiibacteriota</taxon>
    </lineage>
</organism>
<dbReference type="Pfam" id="PF08245">
    <property type="entry name" value="Mur_ligase_M"/>
    <property type="match status" value="1"/>
</dbReference>
<dbReference type="PANTHER" id="PTHR23135:SF4">
    <property type="entry name" value="UDP-N-ACETYLMURAMOYL-L-ALANYL-D-GLUTAMATE--2,6-DIAMINOPIMELATE LIGASE MURE HOMOLOG, CHLOROPLASTIC"/>
    <property type="match status" value="1"/>
</dbReference>
<dbReference type="GO" id="GO:0005737">
    <property type="term" value="C:cytoplasm"/>
    <property type="evidence" value="ECO:0007669"/>
    <property type="project" value="UniProtKB-SubCell"/>
</dbReference>
<dbReference type="GO" id="GO:0005524">
    <property type="term" value="F:ATP binding"/>
    <property type="evidence" value="ECO:0007669"/>
    <property type="project" value="InterPro"/>
</dbReference>
<reference evidence="5 6" key="1">
    <citation type="journal article" date="2016" name="Nat. Commun.">
        <title>Thousands of microbial genomes shed light on interconnected biogeochemical processes in an aquifer system.</title>
        <authorList>
            <person name="Anantharaman K."/>
            <person name="Brown C.T."/>
            <person name="Hug L.A."/>
            <person name="Sharon I."/>
            <person name="Castelle C.J."/>
            <person name="Probst A.J."/>
            <person name="Thomas B.C."/>
            <person name="Singh A."/>
            <person name="Wilkins M.J."/>
            <person name="Karaoz U."/>
            <person name="Brodie E.L."/>
            <person name="Williams K.H."/>
            <person name="Hubbard S.S."/>
            <person name="Banfield J.F."/>
        </authorList>
    </citation>
    <scope>NUCLEOTIDE SEQUENCE [LARGE SCALE GENOMIC DNA]</scope>
</reference>
<dbReference type="UniPathway" id="UPA00219"/>
<comment type="caution">
    <text evidence="5">The sequence shown here is derived from an EMBL/GenBank/DDBJ whole genome shotgun (WGS) entry which is preliminary data.</text>
</comment>
<keyword evidence="2" id="KW-0961">Cell wall biogenesis/degradation</keyword>
<keyword evidence="2" id="KW-0132">Cell division</keyword>
<dbReference type="GO" id="GO:0008360">
    <property type="term" value="P:regulation of cell shape"/>
    <property type="evidence" value="ECO:0007669"/>
    <property type="project" value="UniProtKB-KW"/>
</dbReference>
<dbReference type="Pfam" id="PF02875">
    <property type="entry name" value="Mur_ligase_C"/>
    <property type="match status" value="1"/>
</dbReference>
<evidence type="ECO:0000313" key="6">
    <source>
        <dbReference type="Proteomes" id="UP000178168"/>
    </source>
</evidence>
<evidence type="ECO:0000256" key="2">
    <source>
        <dbReference type="RuleBase" id="RU004135"/>
    </source>
</evidence>
<evidence type="ECO:0008006" key="7">
    <source>
        <dbReference type="Google" id="ProtNLM"/>
    </source>
</evidence>
<dbReference type="GO" id="GO:0009252">
    <property type="term" value="P:peptidoglycan biosynthetic process"/>
    <property type="evidence" value="ECO:0007669"/>
    <property type="project" value="UniProtKB-UniPathway"/>
</dbReference>
<gene>
    <name evidence="5" type="ORF">A2591_00070</name>
</gene>
<dbReference type="InterPro" id="IPR036615">
    <property type="entry name" value="Mur_ligase_C_dom_sf"/>
</dbReference>
<dbReference type="Gene3D" id="3.40.1190.10">
    <property type="entry name" value="Mur-like, catalytic domain"/>
    <property type="match status" value="1"/>
</dbReference>
<comment type="pathway">
    <text evidence="2">Cell wall biogenesis; peptidoglycan biosynthesis.</text>
</comment>
<keyword evidence="2" id="KW-0131">Cell cycle</keyword>
<feature type="domain" description="Mur ligase central" evidence="4">
    <location>
        <begin position="50"/>
        <end position="245"/>
    </location>
</feature>
<dbReference type="InterPro" id="IPR013221">
    <property type="entry name" value="Mur_ligase_cen"/>
</dbReference>
<dbReference type="GO" id="GO:0016881">
    <property type="term" value="F:acid-amino acid ligase activity"/>
    <property type="evidence" value="ECO:0007669"/>
    <property type="project" value="InterPro"/>
</dbReference>
<dbReference type="SUPFAM" id="SSF53244">
    <property type="entry name" value="MurD-like peptide ligases, peptide-binding domain"/>
    <property type="match status" value="1"/>
</dbReference>
<dbReference type="AlphaFoldDB" id="A0A1G2SNI9"/>
<keyword evidence="2" id="KW-0133">Cell shape</keyword>
<sequence length="423" mass="46588">MSLESILRIGRRIIPRTLFTAAQPIYHYLLALSGALAYGFPSRKLFVVLITGTKGKTTTAELVNAVLEGSGKKTALAGTLRFKIGETSKPNPYKMTIRGRWFLQRFLRDAVRAGCTHAVIEMTSEGAKQFRQKFLSVDAVVFLNISPEHIESHGSFENYLAAKLAIARTLAHSKKPHRIIVANSDDAHAQDFFTVARAEKVPFSIKQAENLSLTERGSSFSFDNTPITLSIPGEFNVRNALAALNLGKTLAIPGPLMAESLARITLVRGRMEYVDAGQPFSVIVDYAHTADSLENAYGAHRNARKICVLGSTGGGRDQWKRKEMGAVADKHCAEIILTNEDPYDEDPMQIVNAVKEGVTTKPCHIIMDRREAIREALKRAHTGDAVYITGKGTDPYIMEANGARTPWDDATVVREELKKLLGH</sequence>
<keyword evidence="2" id="KW-0573">Peptidoglycan synthesis</keyword>
<evidence type="ECO:0000259" key="3">
    <source>
        <dbReference type="Pfam" id="PF02875"/>
    </source>
</evidence>
<name>A0A1G2SNI9_9BACT</name>
<proteinExistence type="inferred from homology"/>
<evidence type="ECO:0000259" key="4">
    <source>
        <dbReference type="Pfam" id="PF08245"/>
    </source>
</evidence>
<dbReference type="NCBIfam" id="TIGR01085">
    <property type="entry name" value="murE"/>
    <property type="match status" value="1"/>
</dbReference>
<dbReference type="Proteomes" id="UP000178168">
    <property type="component" value="Unassembled WGS sequence"/>
</dbReference>
<dbReference type="SUPFAM" id="SSF53623">
    <property type="entry name" value="MurD-like peptide ligases, catalytic domain"/>
    <property type="match status" value="1"/>
</dbReference>
<dbReference type="GO" id="GO:0071555">
    <property type="term" value="P:cell wall organization"/>
    <property type="evidence" value="ECO:0007669"/>
    <property type="project" value="UniProtKB-KW"/>
</dbReference>
<comment type="similarity">
    <text evidence="1">Belongs to the MurCDEF family. MurE subfamily.</text>
</comment>
<evidence type="ECO:0000313" key="5">
    <source>
        <dbReference type="EMBL" id="OHA85951.1"/>
    </source>
</evidence>
<dbReference type="InterPro" id="IPR004101">
    <property type="entry name" value="Mur_ligase_C"/>
</dbReference>
<protein>
    <recommendedName>
        <fullName evidence="7">UDP-N-acetylmuramoyl-L-alanyl-D-glutamate--2, 6-diaminopimelate ligase</fullName>
    </recommendedName>
</protein>
<dbReference type="PANTHER" id="PTHR23135">
    <property type="entry name" value="MUR LIGASE FAMILY MEMBER"/>
    <property type="match status" value="1"/>
</dbReference>
<accession>A0A1G2SNI9</accession>
<comment type="subcellular location">
    <subcellularLocation>
        <location evidence="2">Cytoplasm</location>
    </subcellularLocation>
</comment>
<feature type="domain" description="Mur ligase C-terminal" evidence="3">
    <location>
        <begin position="269"/>
        <end position="392"/>
    </location>
</feature>
<dbReference type="InterPro" id="IPR036565">
    <property type="entry name" value="Mur-like_cat_sf"/>
</dbReference>
<evidence type="ECO:0000256" key="1">
    <source>
        <dbReference type="ARBA" id="ARBA00005898"/>
    </source>
</evidence>
<dbReference type="InterPro" id="IPR005761">
    <property type="entry name" value="UDP-N-AcMur-Glu-dNH2Pim_ligase"/>
</dbReference>
<dbReference type="STRING" id="1802730.A2591_00070"/>
<dbReference type="GO" id="GO:0051301">
    <property type="term" value="P:cell division"/>
    <property type="evidence" value="ECO:0007669"/>
    <property type="project" value="UniProtKB-KW"/>
</dbReference>